<dbReference type="PaxDb" id="55529-EKX46200"/>
<feature type="compositionally biased region" description="Acidic residues" evidence="1">
    <location>
        <begin position="800"/>
        <end position="812"/>
    </location>
</feature>
<evidence type="ECO:0000313" key="2">
    <source>
        <dbReference type="EMBL" id="EKX46200.1"/>
    </source>
</evidence>
<feature type="region of interest" description="Disordered" evidence="1">
    <location>
        <begin position="758"/>
        <end position="830"/>
    </location>
</feature>
<name>L1JDL2_GUITC</name>
<gene>
    <name evidence="2" type="ORF">GUITHDRAFT_138327</name>
</gene>
<evidence type="ECO:0000313" key="3">
    <source>
        <dbReference type="EnsemblProtists" id="EKX46200"/>
    </source>
</evidence>
<proteinExistence type="predicted"/>
<evidence type="ECO:0000256" key="1">
    <source>
        <dbReference type="SAM" id="MobiDB-lite"/>
    </source>
</evidence>
<accession>L1JDL2</accession>
<sequence>MVTQQWLNQSDDEFRRRVGEICKHRISAQRRSGGQTFLSYRGAVVPVLWSSMAGAPLPAALMIWDMIKKDHDDTLAVAATDVTAANRWLCEIAGGKQLTCCRSLESVPWVFQFRSEEAFDSVKSHKVALKSVFRTPRVLNIPGPRGTIQLVSLGMTDKFGEMDFEPVMLCDVMGSGSDVQHLIPWLQWNRMSAMVQVQVNFFRWTEQLRFNCDNCVVRESRLVEEDALIEQIMDFWHADCDSRCLRAYVLVVDDNDVQHDEKLLRLLSTSLWDKPFDVIKQDFRKLCGYPIPDDRPSIMQSFQHALAVFKPGTSASQHQKSSSRRQEHMFSDVQYETPGCTVLRSRYNKKFRQHWKPRSSVYTAGEQAHVDFINGPVIQAMMKGSDTDHALLTVLKPHLWVDRNLIAEQAYRRKLGMELQPPKRELLDEKRDHLDDLLDAVLEASANDARRIAYYTSWATILSHVVDKFFWPGLYVTEKFVLTISFAASIPLVALAGEKRRKDKGGEDAVEEKQEKRRSSAGSPKFSDHFVENAVKHVGHWMRVLMQEDGNEKRGGMRTFFDCSCLSGAFPLHQSQHATYQHNIFLSPQKNHKSEESLYKSLKKDVLIQMLYNAAAEQNPEMIRAICSSPTRKHRNSAGEIVRDGGESLAADVKRRKTQVEKLLEGAPKEEEVHIGSERRERVRITVCCKASDRRLKDQIRYGEKFEGKLERWKKAFGGDARFFDGGYREITGDVTPADLTMEDEELVEAIRLHSSADKMVVDEEEEAMEEEDEEVKTTPARSSKRKQDVRMQKRKEISSEEEEEEEDMEIEEDRRSSRRMQTRSSRKKN</sequence>
<evidence type="ECO:0000313" key="4">
    <source>
        <dbReference type="Proteomes" id="UP000011087"/>
    </source>
</evidence>
<dbReference type="Proteomes" id="UP000011087">
    <property type="component" value="Unassembled WGS sequence"/>
</dbReference>
<dbReference type="RefSeq" id="XP_005833180.1">
    <property type="nucleotide sequence ID" value="XM_005833123.1"/>
</dbReference>
<dbReference type="GeneID" id="17302908"/>
<protein>
    <submittedName>
        <fullName evidence="2 3">Uncharacterized protein</fullName>
    </submittedName>
</protein>
<feature type="region of interest" description="Disordered" evidence="1">
    <location>
        <begin position="501"/>
        <end position="526"/>
    </location>
</feature>
<reference evidence="4" key="2">
    <citation type="submission" date="2012-11" db="EMBL/GenBank/DDBJ databases">
        <authorList>
            <person name="Kuo A."/>
            <person name="Curtis B.A."/>
            <person name="Tanifuji G."/>
            <person name="Burki F."/>
            <person name="Gruber A."/>
            <person name="Irimia M."/>
            <person name="Maruyama S."/>
            <person name="Arias M.C."/>
            <person name="Ball S.G."/>
            <person name="Gile G.H."/>
            <person name="Hirakawa Y."/>
            <person name="Hopkins J.F."/>
            <person name="Rensing S.A."/>
            <person name="Schmutz J."/>
            <person name="Symeonidi A."/>
            <person name="Elias M."/>
            <person name="Eveleigh R.J."/>
            <person name="Herman E.K."/>
            <person name="Klute M.J."/>
            <person name="Nakayama T."/>
            <person name="Obornik M."/>
            <person name="Reyes-Prieto A."/>
            <person name="Armbrust E.V."/>
            <person name="Aves S.J."/>
            <person name="Beiko R.G."/>
            <person name="Coutinho P."/>
            <person name="Dacks J.B."/>
            <person name="Durnford D.G."/>
            <person name="Fast N.M."/>
            <person name="Green B.R."/>
            <person name="Grisdale C."/>
            <person name="Hempe F."/>
            <person name="Henrissat B."/>
            <person name="Hoppner M.P."/>
            <person name="Ishida K.-I."/>
            <person name="Kim E."/>
            <person name="Koreny L."/>
            <person name="Kroth P.G."/>
            <person name="Liu Y."/>
            <person name="Malik S.-B."/>
            <person name="Maier U.G."/>
            <person name="McRose D."/>
            <person name="Mock T."/>
            <person name="Neilson J.A."/>
            <person name="Onodera N.T."/>
            <person name="Poole A.M."/>
            <person name="Pritham E.J."/>
            <person name="Richards T.A."/>
            <person name="Rocap G."/>
            <person name="Roy S.W."/>
            <person name="Sarai C."/>
            <person name="Schaack S."/>
            <person name="Shirato S."/>
            <person name="Slamovits C.H."/>
            <person name="Spencer D.F."/>
            <person name="Suzuki S."/>
            <person name="Worden A.Z."/>
            <person name="Zauner S."/>
            <person name="Barry K."/>
            <person name="Bell C."/>
            <person name="Bharti A.K."/>
            <person name="Crow J.A."/>
            <person name="Grimwood J."/>
            <person name="Kramer R."/>
            <person name="Lindquist E."/>
            <person name="Lucas S."/>
            <person name="Salamov A."/>
            <person name="McFadden G.I."/>
            <person name="Lane C.E."/>
            <person name="Keeling P.J."/>
            <person name="Gray M.W."/>
            <person name="Grigoriev I.V."/>
            <person name="Archibald J.M."/>
        </authorList>
    </citation>
    <scope>NUCLEOTIDE SEQUENCE</scope>
    <source>
        <strain evidence="4">CCMP2712</strain>
    </source>
</reference>
<organism evidence="2">
    <name type="scientific">Guillardia theta (strain CCMP2712)</name>
    <name type="common">Cryptophyte</name>
    <dbReference type="NCBI Taxonomy" id="905079"/>
    <lineage>
        <taxon>Eukaryota</taxon>
        <taxon>Cryptophyceae</taxon>
        <taxon>Pyrenomonadales</taxon>
        <taxon>Geminigeraceae</taxon>
        <taxon>Guillardia</taxon>
    </lineage>
</organism>
<feature type="compositionally biased region" description="Basic and acidic residues" evidence="1">
    <location>
        <begin position="786"/>
        <end position="799"/>
    </location>
</feature>
<feature type="compositionally biased region" description="Acidic residues" evidence="1">
    <location>
        <begin position="763"/>
        <end position="775"/>
    </location>
</feature>
<reference evidence="2 4" key="1">
    <citation type="journal article" date="2012" name="Nature">
        <title>Algal genomes reveal evolutionary mosaicism and the fate of nucleomorphs.</title>
        <authorList>
            <consortium name="DOE Joint Genome Institute"/>
            <person name="Curtis B.A."/>
            <person name="Tanifuji G."/>
            <person name="Burki F."/>
            <person name="Gruber A."/>
            <person name="Irimia M."/>
            <person name="Maruyama S."/>
            <person name="Arias M.C."/>
            <person name="Ball S.G."/>
            <person name="Gile G.H."/>
            <person name="Hirakawa Y."/>
            <person name="Hopkins J.F."/>
            <person name="Kuo A."/>
            <person name="Rensing S.A."/>
            <person name="Schmutz J."/>
            <person name="Symeonidi A."/>
            <person name="Elias M."/>
            <person name="Eveleigh R.J."/>
            <person name="Herman E.K."/>
            <person name="Klute M.J."/>
            <person name="Nakayama T."/>
            <person name="Obornik M."/>
            <person name="Reyes-Prieto A."/>
            <person name="Armbrust E.V."/>
            <person name="Aves S.J."/>
            <person name="Beiko R.G."/>
            <person name="Coutinho P."/>
            <person name="Dacks J.B."/>
            <person name="Durnford D.G."/>
            <person name="Fast N.M."/>
            <person name="Green B.R."/>
            <person name="Grisdale C.J."/>
            <person name="Hempel F."/>
            <person name="Henrissat B."/>
            <person name="Hoppner M.P."/>
            <person name="Ishida K."/>
            <person name="Kim E."/>
            <person name="Koreny L."/>
            <person name="Kroth P.G."/>
            <person name="Liu Y."/>
            <person name="Malik S.B."/>
            <person name="Maier U.G."/>
            <person name="McRose D."/>
            <person name="Mock T."/>
            <person name="Neilson J.A."/>
            <person name="Onodera N.T."/>
            <person name="Poole A.M."/>
            <person name="Pritham E.J."/>
            <person name="Richards T.A."/>
            <person name="Rocap G."/>
            <person name="Roy S.W."/>
            <person name="Sarai C."/>
            <person name="Schaack S."/>
            <person name="Shirato S."/>
            <person name="Slamovits C.H."/>
            <person name="Spencer D.F."/>
            <person name="Suzuki S."/>
            <person name="Worden A.Z."/>
            <person name="Zauner S."/>
            <person name="Barry K."/>
            <person name="Bell C."/>
            <person name="Bharti A.K."/>
            <person name="Crow J.A."/>
            <person name="Grimwood J."/>
            <person name="Kramer R."/>
            <person name="Lindquist E."/>
            <person name="Lucas S."/>
            <person name="Salamov A."/>
            <person name="McFadden G.I."/>
            <person name="Lane C.E."/>
            <person name="Keeling P.J."/>
            <person name="Gray M.W."/>
            <person name="Grigoriev I.V."/>
            <person name="Archibald J.M."/>
        </authorList>
    </citation>
    <scope>NUCLEOTIDE SEQUENCE</scope>
    <source>
        <strain evidence="2 4">CCMP2712</strain>
    </source>
</reference>
<dbReference type="EnsemblProtists" id="EKX46200">
    <property type="protein sequence ID" value="EKX46200"/>
    <property type="gene ID" value="GUITHDRAFT_138327"/>
</dbReference>
<dbReference type="KEGG" id="gtt:GUITHDRAFT_138327"/>
<feature type="compositionally biased region" description="Basic and acidic residues" evidence="1">
    <location>
        <begin position="501"/>
        <end position="518"/>
    </location>
</feature>
<dbReference type="AlphaFoldDB" id="L1JDL2"/>
<reference evidence="3" key="3">
    <citation type="submission" date="2015-06" db="UniProtKB">
        <authorList>
            <consortium name="EnsemblProtists"/>
        </authorList>
    </citation>
    <scope>IDENTIFICATION</scope>
</reference>
<dbReference type="HOGENOM" id="CLU_341794_0_0_1"/>
<feature type="compositionally biased region" description="Basic residues" evidence="1">
    <location>
        <begin position="817"/>
        <end position="830"/>
    </location>
</feature>
<dbReference type="EMBL" id="JH992995">
    <property type="protein sequence ID" value="EKX46200.1"/>
    <property type="molecule type" value="Genomic_DNA"/>
</dbReference>
<keyword evidence="4" id="KW-1185">Reference proteome</keyword>